<dbReference type="EMBL" id="JAAQHG020000065">
    <property type="protein sequence ID" value="KAL1582124.1"/>
    <property type="molecule type" value="Genomic_DNA"/>
</dbReference>
<dbReference type="Proteomes" id="UP000803884">
    <property type="component" value="Unassembled WGS sequence"/>
</dbReference>
<feature type="region of interest" description="Disordered" evidence="1">
    <location>
        <begin position="111"/>
        <end position="144"/>
    </location>
</feature>
<evidence type="ECO:0000313" key="3">
    <source>
        <dbReference type="Proteomes" id="UP000803884"/>
    </source>
</evidence>
<comment type="caution">
    <text evidence="2">The sequence shown here is derived from an EMBL/GenBank/DDBJ whole genome shotgun (WGS) entry which is preliminary data.</text>
</comment>
<dbReference type="GeneID" id="96010832"/>
<accession>A0AB34KGM7</accession>
<evidence type="ECO:0000256" key="1">
    <source>
        <dbReference type="SAM" id="MobiDB-lite"/>
    </source>
</evidence>
<gene>
    <name evidence="2" type="ORF">WHR41_09391</name>
</gene>
<feature type="compositionally biased region" description="Low complexity" evidence="1">
    <location>
        <begin position="78"/>
        <end position="89"/>
    </location>
</feature>
<protein>
    <submittedName>
        <fullName evidence="2">Uncharacterized protein</fullName>
    </submittedName>
</protein>
<reference evidence="2 3" key="1">
    <citation type="journal article" date="2020" name="Microbiol. Resour. Announc.">
        <title>Draft Genome Sequence of a Cladosporium Species Isolated from the Mesophotic Ascidian Didemnum maculosum.</title>
        <authorList>
            <person name="Gioti A."/>
            <person name="Siaperas R."/>
            <person name="Nikolaivits E."/>
            <person name="Le Goff G."/>
            <person name="Ouazzani J."/>
            <person name="Kotoulas G."/>
            <person name="Topakas E."/>
        </authorList>
    </citation>
    <scope>NUCLEOTIDE SEQUENCE [LARGE SCALE GENOMIC DNA]</scope>
    <source>
        <strain evidence="2 3">TM138-S3</strain>
    </source>
</reference>
<feature type="compositionally biased region" description="Low complexity" evidence="1">
    <location>
        <begin position="128"/>
        <end position="139"/>
    </location>
</feature>
<dbReference type="RefSeq" id="XP_069225231.1">
    <property type="nucleotide sequence ID" value="XM_069377994.1"/>
</dbReference>
<dbReference type="SUPFAM" id="SSF50729">
    <property type="entry name" value="PH domain-like"/>
    <property type="match status" value="1"/>
</dbReference>
<keyword evidence="3" id="KW-1185">Reference proteome</keyword>
<sequence length="273" mass="30406">MSSITLKPTAAKRAGNLWRMDTTGEYISGEEMLSGWAPRGISLIRDFIDLRRRQRRTAKIEAARGVLSLGALSPPSRPTSTEQTQPTETQQALAQKFLSLWLTPIPKSDSLLLRSNTSSPEPTTHQRPTSSSSHSASDHSPPPALAALVTHNRKAPTVLESGWLLAPDAAGARWIKRFAELRRPYLHLYASDGDEVAAINLTNSRIDAEPKVARLLQREKLRMEVWAVYAVKKAWLFASRSDRERGGSGFGRWIGAMFLVGFEESYWEGRLID</sequence>
<feature type="compositionally biased region" description="Polar residues" evidence="1">
    <location>
        <begin position="113"/>
        <end position="127"/>
    </location>
</feature>
<dbReference type="AlphaFoldDB" id="A0AB34KGM7"/>
<evidence type="ECO:0000313" key="2">
    <source>
        <dbReference type="EMBL" id="KAL1582124.1"/>
    </source>
</evidence>
<organism evidence="2 3">
    <name type="scientific">Cladosporium halotolerans</name>
    <dbReference type="NCBI Taxonomy" id="1052096"/>
    <lineage>
        <taxon>Eukaryota</taxon>
        <taxon>Fungi</taxon>
        <taxon>Dikarya</taxon>
        <taxon>Ascomycota</taxon>
        <taxon>Pezizomycotina</taxon>
        <taxon>Dothideomycetes</taxon>
        <taxon>Dothideomycetidae</taxon>
        <taxon>Cladosporiales</taxon>
        <taxon>Cladosporiaceae</taxon>
        <taxon>Cladosporium</taxon>
    </lineage>
</organism>
<feature type="region of interest" description="Disordered" evidence="1">
    <location>
        <begin position="69"/>
        <end position="89"/>
    </location>
</feature>
<name>A0AB34KGM7_9PEZI</name>
<proteinExistence type="predicted"/>